<dbReference type="Proteomes" id="UP000263377">
    <property type="component" value="Unassembled WGS sequence"/>
</dbReference>
<gene>
    <name evidence="9" type="ORF">DR950_28325</name>
</gene>
<dbReference type="Pfam" id="PF00069">
    <property type="entry name" value="Pkinase"/>
    <property type="match status" value="1"/>
</dbReference>
<evidence type="ECO:0000313" key="9">
    <source>
        <dbReference type="EMBL" id="RGD61148.1"/>
    </source>
</evidence>
<keyword evidence="10" id="KW-1185">Reference proteome</keyword>
<dbReference type="PROSITE" id="PS50011">
    <property type="entry name" value="PROTEIN_KINASE_DOM"/>
    <property type="match status" value="1"/>
</dbReference>
<dbReference type="CDD" id="cd04791">
    <property type="entry name" value="LanC_SerThrkinase"/>
    <property type="match status" value="1"/>
</dbReference>
<dbReference type="InterPro" id="IPR057929">
    <property type="entry name" value="RamC_N"/>
</dbReference>
<keyword evidence="4" id="KW-0547">Nucleotide-binding</keyword>
<dbReference type="InterPro" id="IPR053524">
    <property type="entry name" value="Aerial_hyphae_peptide-synth"/>
</dbReference>
<dbReference type="GO" id="GO:0004674">
    <property type="term" value="F:protein serine/threonine kinase activity"/>
    <property type="evidence" value="ECO:0007669"/>
    <property type="project" value="UniProtKB-KW"/>
</dbReference>
<keyword evidence="6" id="KW-0067">ATP-binding</keyword>
<feature type="region of interest" description="Disordered" evidence="7">
    <location>
        <begin position="819"/>
        <end position="842"/>
    </location>
</feature>
<dbReference type="Pfam" id="PF25816">
    <property type="entry name" value="RamC_N"/>
    <property type="match status" value="1"/>
</dbReference>
<protein>
    <recommendedName>
        <fullName evidence="1">non-specific serine/threonine protein kinase</fullName>
        <ecNumber evidence="1">2.7.11.1</ecNumber>
    </recommendedName>
</protein>
<comment type="caution">
    <text evidence="9">The sequence shown here is derived from an EMBL/GenBank/DDBJ whole genome shotgun (WGS) entry which is preliminary data.</text>
</comment>
<dbReference type="GO" id="GO:0005524">
    <property type="term" value="F:ATP binding"/>
    <property type="evidence" value="ECO:0007669"/>
    <property type="project" value="UniProtKB-KW"/>
</dbReference>
<evidence type="ECO:0000256" key="1">
    <source>
        <dbReference type="ARBA" id="ARBA00012513"/>
    </source>
</evidence>
<evidence type="ECO:0000259" key="8">
    <source>
        <dbReference type="PROSITE" id="PS50011"/>
    </source>
</evidence>
<dbReference type="InterPro" id="IPR012341">
    <property type="entry name" value="6hp_glycosidase-like_sf"/>
</dbReference>
<dbReference type="InterPro" id="IPR011009">
    <property type="entry name" value="Kinase-like_dom_sf"/>
</dbReference>
<reference evidence="9 10" key="1">
    <citation type="submission" date="2018-08" db="EMBL/GenBank/DDBJ databases">
        <title>Diversity &amp; Physiological Properties of Lignin-Decomposing Actinobacteria from Soil.</title>
        <authorList>
            <person name="Roh S.G."/>
            <person name="Kim S.B."/>
        </authorList>
    </citation>
    <scope>NUCLEOTIDE SEQUENCE [LARGE SCALE GENOMIC DNA]</scope>
    <source>
        <strain evidence="9 10">MMS17-GH009</strain>
    </source>
</reference>
<evidence type="ECO:0000256" key="3">
    <source>
        <dbReference type="ARBA" id="ARBA00022679"/>
    </source>
</evidence>
<dbReference type="PANTHER" id="PTHR43289">
    <property type="entry name" value="MITOGEN-ACTIVATED PROTEIN KINASE KINASE KINASE 20-RELATED"/>
    <property type="match status" value="1"/>
</dbReference>
<evidence type="ECO:0000256" key="7">
    <source>
        <dbReference type="SAM" id="MobiDB-lite"/>
    </source>
</evidence>
<name>A0A372ZZ21_9ACTN</name>
<dbReference type="EC" id="2.7.11.1" evidence="1"/>
<dbReference type="SUPFAM" id="SSF56112">
    <property type="entry name" value="Protein kinase-like (PK-like)"/>
    <property type="match status" value="1"/>
</dbReference>
<evidence type="ECO:0000256" key="4">
    <source>
        <dbReference type="ARBA" id="ARBA00022741"/>
    </source>
</evidence>
<dbReference type="InterPro" id="IPR000719">
    <property type="entry name" value="Prot_kinase_dom"/>
</dbReference>
<dbReference type="AlphaFoldDB" id="A0A372ZZ21"/>
<sequence length="842" mass="89495">MWYDALERCDDRASRFTPGGGALPEGWRGRTQGVWEVLAPSGAPQLPEQGWKVHVSATPESAEETIETAWRVCRRLGLPWKYLRSRLVVAVTNAKYADRSASGKVVTVYPRTAEELETVLAELEGALGGRPGPYVLSDLRWNRGPVSVRYGGFALMWCELPDGTRVPAVKDPDGRLVPDARRPRFTVPEWASTPDFLAARIAAAADDAGAGLGCYRVVKALHFSNAGGVYLAEDEGGRQVVIKEARPHAGLDASETDAVARLLVERDALERLGHLPFVPELYEYFTSWEHHYLVMEYIPGESFSAWLGREYPLTRHRPDARALADFAGLAVTRLALVEECVAALHREGVAFGDLHHRNIMIRPDGTVALIDFELSTPLDTPRRRTLGAPGFTDPEITDAREADLFALGCCQLAAFVALTTLTRRNPAVVGGLLDLVAECFPTVPAGFAERMTGRLALSPALRPYLGARPAAGARAELTAAALLRGIDAAATPEREDRLHPGDVAGLRPGGALGLAYGSSGVLLAQHLAGAAPGGEQLDWLAAAVRRAPADTPVGLYDGLAGAGWLFHRLGHPDAANVVDRLLAGPPPSSLGLYGGLTGVAQLLLEAGATDEALALAAKAAGRIGEAGLLDRPGLLRGWSGPAVLFARCARLTGDTAWAEAAERAVRCDLRHGRLVDDMLQTYSSGRLLPYLAEGSAGVALAVLALPAAQAGALDAERVLEAAARAGAVRVVVQGGLFNGRAGLAYTLFQVAARLPRWRAEAEEQLRLVDLHLAPHQDGSVLHGDQLIRLSTDLATGSAGALLALAAAKSPGQCLLPGAHPVHGWTPERAEPGTPSRRDDEGR</sequence>
<dbReference type="Gene3D" id="1.50.10.10">
    <property type="match status" value="1"/>
</dbReference>
<dbReference type="InterPro" id="IPR058053">
    <property type="entry name" value="RamC_C"/>
</dbReference>
<proteinExistence type="predicted"/>
<dbReference type="SMART" id="SM01260">
    <property type="entry name" value="LANC_like"/>
    <property type="match status" value="1"/>
</dbReference>
<dbReference type="PRINTS" id="PR01955">
    <property type="entry name" value="LANCFRANKIA"/>
</dbReference>
<dbReference type="NCBIfam" id="NF038151">
    <property type="entry name" value="lanthi_synth_III"/>
    <property type="match status" value="1"/>
</dbReference>
<keyword evidence="3" id="KW-0808">Transferase</keyword>
<dbReference type="EMBL" id="QVIG01000001">
    <property type="protein sequence ID" value="RGD61148.1"/>
    <property type="molecule type" value="Genomic_DNA"/>
</dbReference>
<evidence type="ECO:0000256" key="2">
    <source>
        <dbReference type="ARBA" id="ARBA00022527"/>
    </source>
</evidence>
<evidence type="ECO:0000256" key="6">
    <source>
        <dbReference type="ARBA" id="ARBA00022840"/>
    </source>
</evidence>
<dbReference type="SUPFAM" id="SSF158745">
    <property type="entry name" value="LanC-like"/>
    <property type="match status" value="1"/>
</dbReference>
<dbReference type="Gene3D" id="1.10.510.10">
    <property type="entry name" value="Transferase(Phosphotransferase) domain 1"/>
    <property type="match status" value="1"/>
</dbReference>
<keyword evidence="2" id="KW-0723">Serine/threonine-protein kinase</keyword>
<evidence type="ECO:0000256" key="5">
    <source>
        <dbReference type="ARBA" id="ARBA00022777"/>
    </source>
</evidence>
<accession>A0A372ZZ21</accession>
<feature type="compositionally biased region" description="Basic and acidic residues" evidence="7">
    <location>
        <begin position="825"/>
        <end position="842"/>
    </location>
</feature>
<dbReference type="GO" id="GO:0031179">
    <property type="term" value="P:peptide modification"/>
    <property type="evidence" value="ECO:0007669"/>
    <property type="project" value="InterPro"/>
</dbReference>
<dbReference type="Gene3D" id="3.30.200.20">
    <property type="entry name" value="Phosphorylase Kinase, domain 1"/>
    <property type="match status" value="1"/>
</dbReference>
<dbReference type="GO" id="GO:0005975">
    <property type="term" value="P:carbohydrate metabolic process"/>
    <property type="evidence" value="ECO:0007669"/>
    <property type="project" value="InterPro"/>
</dbReference>
<feature type="domain" description="Protein kinase" evidence="8">
    <location>
        <begin position="215"/>
        <end position="477"/>
    </location>
</feature>
<organism evidence="9 10">
    <name type="scientific">Kitasatospora xanthocidica</name>
    <dbReference type="NCBI Taxonomy" id="83382"/>
    <lineage>
        <taxon>Bacteria</taxon>
        <taxon>Bacillati</taxon>
        <taxon>Actinomycetota</taxon>
        <taxon>Actinomycetes</taxon>
        <taxon>Kitasatosporales</taxon>
        <taxon>Streptomycetaceae</taxon>
        <taxon>Kitasatospora</taxon>
    </lineage>
</organism>
<dbReference type="InterPro" id="IPR007822">
    <property type="entry name" value="LANC-like"/>
</dbReference>
<dbReference type="PANTHER" id="PTHR43289:SF6">
    <property type="entry name" value="SERINE_THREONINE-PROTEIN KINASE NEKL-3"/>
    <property type="match status" value="1"/>
</dbReference>
<keyword evidence="5" id="KW-0418">Kinase</keyword>
<dbReference type="SMART" id="SM00220">
    <property type="entry name" value="S_TKc"/>
    <property type="match status" value="1"/>
</dbReference>
<evidence type="ECO:0000313" key="10">
    <source>
        <dbReference type="Proteomes" id="UP000263377"/>
    </source>
</evidence>